<dbReference type="Proteomes" id="UP000006790">
    <property type="component" value="Chromosome 5"/>
</dbReference>
<evidence type="ECO:0000256" key="4">
    <source>
        <dbReference type="ARBA" id="ARBA00022618"/>
    </source>
</evidence>
<dbReference type="InParanoid" id="I6NCQ3"/>
<keyword evidence="9" id="KW-0137">Centromere</keyword>
<comment type="subcellular location">
    <subcellularLocation>
        <location evidence="1">Chromosome</location>
        <location evidence="1">Centromere</location>
        <location evidence="1">Kinetochore</location>
    </subcellularLocation>
</comment>
<dbReference type="GO" id="GO:0034501">
    <property type="term" value="P:protein localization to kinetochore"/>
    <property type="evidence" value="ECO:0007669"/>
    <property type="project" value="EnsemblFungi"/>
</dbReference>
<evidence type="ECO:0000256" key="1">
    <source>
        <dbReference type="ARBA" id="ARBA00004629"/>
    </source>
</evidence>
<dbReference type="EMBL" id="CP002501">
    <property type="protein sequence ID" value="AET39845.1"/>
    <property type="molecule type" value="Genomic_DNA"/>
</dbReference>
<keyword evidence="8" id="KW-0131">Cell cycle</keyword>
<dbReference type="HOGENOM" id="CLU_046437_0_0_1"/>
<proteinExistence type="inferred from homology"/>
<evidence type="ECO:0000256" key="9">
    <source>
        <dbReference type="ARBA" id="ARBA00023328"/>
    </source>
</evidence>
<keyword evidence="6" id="KW-0995">Kinetochore</keyword>
<gene>
    <name evidence="11" type="ordered locus">Ecym_5054</name>
</gene>
<evidence type="ECO:0000313" key="11">
    <source>
        <dbReference type="EMBL" id="AET39845.1"/>
    </source>
</evidence>
<dbReference type="OrthoDB" id="1884855at2759"/>
<name>I6NCQ3_ERECY</name>
<dbReference type="eggNOG" id="ENOG502S72R">
    <property type="taxonomic scope" value="Eukaryota"/>
</dbReference>
<dbReference type="GO" id="GO:0051382">
    <property type="term" value="P:kinetochore assembly"/>
    <property type="evidence" value="ECO:0007669"/>
    <property type="project" value="TreeGrafter"/>
</dbReference>
<keyword evidence="12" id="KW-1185">Reference proteome</keyword>
<evidence type="ECO:0000313" key="12">
    <source>
        <dbReference type="Proteomes" id="UP000006790"/>
    </source>
</evidence>
<keyword evidence="4" id="KW-0132">Cell division</keyword>
<evidence type="ECO:0008006" key="13">
    <source>
        <dbReference type="Google" id="ProtNLM"/>
    </source>
</evidence>
<dbReference type="GO" id="GO:0000444">
    <property type="term" value="C:MIS12/MIND type complex"/>
    <property type="evidence" value="ECO:0007669"/>
    <property type="project" value="EnsemblFungi"/>
</dbReference>
<dbReference type="KEGG" id="erc:Ecym_5054"/>
<evidence type="ECO:0000256" key="2">
    <source>
        <dbReference type="ARBA" id="ARBA00008643"/>
    </source>
</evidence>
<accession>I6NCQ3</accession>
<evidence type="ECO:0000256" key="3">
    <source>
        <dbReference type="ARBA" id="ARBA00022454"/>
    </source>
</evidence>
<comment type="similarity">
    <text evidence="2">Belongs to the mis12 family.</text>
</comment>
<evidence type="ECO:0000256" key="8">
    <source>
        <dbReference type="ARBA" id="ARBA00023306"/>
    </source>
</evidence>
<dbReference type="RefSeq" id="XP_003646662.1">
    <property type="nucleotide sequence ID" value="XM_003646614.1"/>
</dbReference>
<sequence length="293" mass="33483">MSVPTMSSTALLTEHLEFPPVSLVDDLINSVNEIMYKCTQAMETYLQQRSVIGGRDYTEEIRVGTAKLETLLENAVDKNLDRLELYVLRNVLSLPSELIENGSFRLGHYEGLVLHEDMGTEMEERFVAVEKAFQVHEMLRARLGETRRVYERTVKFKRLVLRLLEGGLKGKEDKDNNRNLEVLLNSLKPVDETMRLLASQLRALYVENEKFCSSTSIELLLEKYSGLQDSGATRSGYIDNRTRRLFENLFQEEADEEGRAIPLGGSPTEEDQSTISQVDDINHPDWSAIQKYT</sequence>
<dbReference type="PANTHER" id="PTHR14527">
    <property type="entry name" value="PROTEIN MIS12 HOMOLOG"/>
    <property type="match status" value="1"/>
</dbReference>
<dbReference type="GO" id="GO:0005634">
    <property type="term" value="C:nucleus"/>
    <property type="evidence" value="ECO:0007669"/>
    <property type="project" value="EnsemblFungi"/>
</dbReference>
<dbReference type="GO" id="GO:0051301">
    <property type="term" value="P:cell division"/>
    <property type="evidence" value="ECO:0007669"/>
    <property type="project" value="UniProtKB-KW"/>
</dbReference>
<evidence type="ECO:0000256" key="6">
    <source>
        <dbReference type="ARBA" id="ARBA00022838"/>
    </source>
</evidence>
<dbReference type="PANTHER" id="PTHR14527:SF2">
    <property type="entry name" value="PROTEIN MIS12 HOMOLOG"/>
    <property type="match status" value="1"/>
</dbReference>
<dbReference type="Pfam" id="PF05859">
    <property type="entry name" value="Mis12"/>
    <property type="match status" value="1"/>
</dbReference>
<dbReference type="AlphaFoldDB" id="I6NCQ3"/>
<keyword evidence="7" id="KW-0175">Coiled coil</keyword>
<dbReference type="GeneID" id="11470278"/>
<reference evidence="11 12" key="1">
    <citation type="journal article" date="2011" name="G3 (Bethesda)">
        <title>Genome evolution in the Eremothecium clade of the Saccharomyces complex revealed by comparative genomics.</title>
        <authorList>
            <person name="Wendland J."/>
            <person name="Walther A."/>
        </authorList>
    </citation>
    <scope>NUCLEOTIDE SEQUENCE [LARGE SCALE GENOMIC DNA]</scope>
    <source>
        <strain evidence="12">CBS 270.75 / DBVPG 7215 / KCTC 17166 / NRRL Y-17582</strain>
    </source>
</reference>
<feature type="region of interest" description="Disordered" evidence="10">
    <location>
        <begin position="255"/>
        <end position="293"/>
    </location>
</feature>
<evidence type="ECO:0000256" key="7">
    <source>
        <dbReference type="ARBA" id="ARBA00023054"/>
    </source>
</evidence>
<keyword evidence="3" id="KW-0158">Chromosome</keyword>
<keyword evidence="5" id="KW-0498">Mitosis</keyword>
<evidence type="ECO:0000256" key="10">
    <source>
        <dbReference type="SAM" id="MobiDB-lite"/>
    </source>
</evidence>
<protein>
    <recommendedName>
        <fullName evidence="13">Mis12 domain-containing protein</fullName>
    </recommendedName>
</protein>
<evidence type="ECO:0000256" key="5">
    <source>
        <dbReference type="ARBA" id="ARBA00022776"/>
    </source>
</evidence>
<dbReference type="FunCoup" id="I6NCQ3">
    <property type="interactions" value="91"/>
</dbReference>
<dbReference type="GO" id="GO:0000070">
    <property type="term" value="P:mitotic sister chromatid segregation"/>
    <property type="evidence" value="ECO:0007669"/>
    <property type="project" value="TreeGrafter"/>
</dbReference>
<organism evidence="11 12">
    <name type="scientific">Eremothecium cymbalariae (strain CBS 270.75 / DBVPG 7215 / KCTC 17166 / NRRL Y-17582)</name>
    <name type="common">Yeast</name>
    <dbReference type="NCBI Taxonomy" id="931890"/>
    <lineage>
        <taxon>Eukaryota</taxon>
        <taxon>Fungi</taxon>
        <taxon>Dikarya</taxon>
        <taxon>Ascomycota</taxon>
        <taxon>Saccharomycotina</taxon>
        <taxon>Saccharomycetes</taxon>
        <taxon>Saccharomycetales</taxon>
        <taxon>Saccharomycetaceae</taxon>
        <taxon>Eremothecium</taxon>
    </lineage>
</organism>
<dbReference type="OMA" id="CTQAMET"/>
<dbReference type="InterPro" id="IPR008685">
    <property type="entry name" value="Centromere_Mis12"/>
</dbReference>
<dbReference type="GO" id="GO:0000922">
    <property type="term" value="C:spindle pole"/>
    <property type="evidence" value="ECO:0007669"/>
    <property type="project" value="EnsemblFungi"/>
</dbReference>